<dbReference type="InterPro" id="IPR036055">
    <property type="entry name" value="LDL_receptor-like_sf"/>
</dbReference>
<dbReference type="SUPFAM" id="SSF57424">
    <property type="entry name" value="LDL receptor-like module"/>
    <property type="match status" value="4"/>
</dbReference>
<dbReference type="AlphaFoldDB" id="A0A2H9TC46"/>
<sequence>MKNIFYLVIRIISSIKTPINHRTFQYLPTTLKPFIILFFCFFPIFMAFSIQPGNYPHRNPVFMLKHPNNMASLFEDSSVSNRTTDELMVYLKMTEAARLSSHYSSLTAIENSSFYPLYQALSLPYYQGTSFQNFLSHIIFGNPVQVIDRPLMKGIITLCKRHSGMALGKMLDMVKNQKDADPNVTAFLTYYKDYDYRKYIRIFEQEDITDNPAKASQQSLPAQVVGKIAKNSKRLISNGISRGKNLLEMSLVFIGLLPGIQADSNNKFTCDDGQKIPNNQSCLGLSEACDYTGNATVENCCIPNSINTDISQPPTTTSFPRRTIENIPNVCRSKKTDDLLFKCTNGQVIPKYNVCNGYSSYQQSDTDCDDKSDEATTLCCADNLINTTENSCTKRRFDNYHLEPQTFSKDFYMCHDGYVMKFYDSFCALGEMNCDDKNPNIDLAEICCKGGRDGLNADRFCEVKYKSSRKQKIFVCRNGRIINHLGVCNFRDDCDDGSDETAQLCCKDGILSMDSNSRICNPQYHSRVGKFFVCLNNQTISFSKTCDGINDCSDNSDETTGKNAPCFRCSNNSTIKMTTFCNHHKPFNPCGGDWPKDRPEFCCVHGREGINITTQTCQKREKPSLQLFVCNNNQLINNEREACHFNLHSIYDGCTDHSDKQVHSCCLNGEEGFDNTTQSCQSLRSPSQRIFLCPNRKKVIPNSSTCNTDNDCADWSDEHPDICCKPPRICCQAGNCPDTTQKIRFDCNDNLTIPSYQRCNGVNNCKDGSDEWVGRENATCFKCKADSTLIFIERTCNSAWNCPDGSDEALCNKDEGLSTMNITIIISVSAAAIAGILCFLFRYFDKKDDQNPHFSEVPLEDLNMENHTSSANVSD</sequence>
<feature type="transmembrane region" description="Helical" evidence="7">
    <location>
        <begin position="822"/>
        <end position="844"/>
    </location>
</feature>
<dbReference type="PANTHER" id="PTHR24270:SF61">
    <property type="entry name" value="EGF-LIKE DOMAIN-CONTAINING PROTEIN"/>
    <property type="match status" value="1"/>
</dbReference>
<gene>
    <name evidence="8" type="ORF">CI610_00255</name>
</gene>
<evidence type="ECO:0000256" key="5">
    <source>
        <dbReference type="ARBA" id="ARBA00023136"/>
    </source>
</evidence>
<reference evidence="8" key="1">
    <citation type="journal article" date="2017" name="Appl. Environ. Microbiol.">
        <title>Molecular characterization of an Endozoicomonas-like organism causing infection in king scallop Pecten maximus L.</title>
        <authorList>
            <person name="Cano I."/>
            <person name="van Aerle R."/>
            <person name="Ross S."/>
            <person name="Verner-Jeffreys D.W."/>
            <person name="Paley R.K."/>
            <person name="Rimmer G."/>
            <person name="Ryder D."/>
            <person name="Hooper P."/>
            <person name="Stone D."/>
            <person name="Feist S.W."/>
        </authorList>
    </citation>
    <scope>NUCLEOTIDE SEQUENCE</scope>
</reference>
<evidence type="ECO:0000256" key="1">
    <source>
        <dbReference type="ARBA" id="ARBA00004167"/>
    </source>
</evidence>
<keyword evidence="5 7" id="KW-0472">Membrane</keyword>
<name>A0A2H9TC46_9ZZZZ</name>
<comment type="caution">
    <text evidence="8">The sequence shown here is derived from an EMBL/GenBank/DDBJ whole genome shotgun (WGS) entry which is preliminary data.</text>
</comment>
<evidence type="ECO:0000256" key="6">
    <source>
        <dbReference type="ARBA" id="ARBA00023157"/>
    </source>
</evidence>
<evidence type="ECO:0000256" key="4">
    <source>
        <dbReference type="ARBA" id="ARBA00022989"/>
    </source>
</evidence>
<keyword evidence="3" id="KW-0677">Repeat</keyword>
<evidence type="ECO:0000256" key="3">
    <source>
        <dbReference type="ARBA" id="ARBA00022737"/>
    </source>
</evidence>
<keyword evidence="2 7" id="KW-0812">Transmembrane</keyword>
<comment type="subcellular location">
    <subcellularLocation>
        <location evidence="1">Membrane</location>
        <topology evidence="1">Single-pass membrane protein</topology>
    </subcellularLocation>
</comment>
<evidence type="ECO:0000256" key="7">
    <source>
        <dbReference type="SAM" id="Phobius"/>
    </source>
</evidence>
<dbReference type="InterPro" id="IPR050685">
    <property type="entry name" value="LDLR"/>
</dbReference>
<keyword evidence="6" id="KW-1015">Disulfide bond</keyword>
<dbReference type="PRINTS" id="PR00261">
    <property type="entry name" value="LDLRECEPTOR"/>
</dbReference>
<keyword evidence="4 7" id="KW-1133">Transmembrane helix</keyword>
<evidence type="ECO:0000256" key="2">
    <source>
        <dbReference type="ARBA" id="ARBA00022692"/>
    </source>
</evidence>
<dbReference type="Gene3D" id="4.10.400.10">
    <property type="entry name" value="Low-density Lipoprotein Receptor"/>
    <property type="match status" value="5"/>
</dbReference>
<protein>
    <submittedName>
        <fullName evidence="8">Uncharacterized protein</fullName>
    </submittedName>
</protein>
<dbReference type="PANTHER" id="PTHR24270">
    <property type="entry name" value="LOW-DENSITY LIPOPROTEIN RECEPTOR-RELATED"/>
    <property type="match status" value="1"/>
</dbReference>
<dbReference type="Pfam" id="PF00057">
    <property type="entry name" value="Ldl_recept_a"/>
    <property type="match status" value="3"/>
</dbReference>
<dbReference type="SMART" id="SM00192">
    <property type="entry name" value="LDLa"/>
    <property type="match status" value="6"/>
</dbReference>
<dbReference type="PROSITE" id="PS50068">
    <property type="entry name" value="LDLRA_2"/>
    <property type="match status" value="5"/>
</dbReference>
<proteinExistence type="predicted"/>
<dbReference type="EMBL" id="NSIT01000006">
    <property type="protein sequence ID" value="PJE80767.1"/>
    <property type="molecule type" value="Genomic_DNA"/>
</dbReference>
<dbReference type="GO" id="GO:0005886">
    <property type="term" value="C:plasma membrane"/>
    <property type="evidence" value="ECO:0007669"/>
    <property type="project" value="TreeGrafter"/>
</dbReference>
<organism evidence="8">
    <name type="scientific">invertebrate metagenome</name>
    <dbReference type="NCBI Taxonomy" id="1711999"/>
    <lineage>
        <taxon>unclassified sequences</taxon>
        <taxon>metagenomes</taxon>
        <taxon>organismal metagenomes</taxon>
    </lineage>
</organism>
<evidence type="ECO:0000313" key="8">
    <source>
        <dbReference type="EMBL" id="PJE80767.1"/>
    </source>
</evidence>
<dbReference type="InterPro" id="IPR002172">
    <property type="entry name" value="LDrepeatLR_classA_rpt"/>
</dbReference>
<feature type="transmembrane region" description="Helical" evidence="7">
    <location>
        <begin position="31"/>
        <end position="50"/>
    </location>
</feature>
<dbReference type="CDD" id="cd00112">
    <property type="entry name" value="LDLa"/>
    <property type="match status" value="4"/>
</dbReference>
<accession>A0A2H9TC46</accession>